<accession>A0ABV9BEE6</accession>
<feature type="domain" description="HTH luxR-type" evidence="1">
    <location>
        <begin position="858"/>
        <end position="885"/>
    </location>
</feature>
<evidence type="ECO:0000313" key="2">
    <source>
        <dbReference type="EMBL" id="MFC4512404.1"/>
    </source>
</evidence>
<dbReference type="PROSITE" id="PS00622">
    <property type="entry name" value="HTH_LUXR_1"/>
    <property type="match status" value="1"/>
</dbReference>
<organism evidence="2 3">
    <name type="scientific">Streptomyces ehimensis</name>
    <dbReference type="NCBI Taxonomy" id="68195"/>
    <lineage>
        <taxon>Bacteria</taxon>
        <taxon>Bacillati</taxon>
        <taxon>Actinomycetota</taxon>
        <taxon>Actinomycetes</taxon>
        <taxon>Kitasatosporales</taxon>
        <taxon>Streptomycetaceae</taxon>
        <taxon>Streptomyces</taxon>
    </lineage>
</organism>
<name>A0ABV9BEE6_9ACTN</name>
<dbReference type="InterPro" id="IPR000792">
    <property type="entry name" value="Tscrpt_reg_LuxR_C"/>
</dbReference>
<dbReference type="EMBL" id="JBHSFS010000002">
    <property type="protein sequence ID" value="MFC4512404.1"/>
    <property type="molecule type" value="Genomic_DNA"/>
</dbReference>
<gene>
    <name evidence="2" type="ORF">ACFPEN_05590</name>
</gene>
<dbReference type="SUPFAM" id="SSF46894">
    <property type="entry name" value="C-terminal effector domain of the bipartite response regulators"/>
    <property type="match status" value="1"/>
</dbReference>
<dbReference type="InterPro" id="IPR036388">
    <property type="entry name" value="WH-like_DNA-bd_sf"/>
</dbReference>
<dbReference type="SMART" id="SM00421">
    <property type="entry name" value="HTH_LUXR"/>
    <property type="match status" value="1"/>
</dbReference>
<evidence type="ECO:0000313" key="3">
    <source>
        <dbReference type="Proteomes" id="UP001595990"/>
    </source>
</evidence>
<dbReference type="Proteomes" id="UP001595990">
    <property type="component" value="Unassembled WGS sequence"/>
</dbReference>
<proteinExistence type="predicted"/>
<protein>
    <submittedName>
        <fullName evidence="2">AAA family ATPase</fullName>
    </submittedName>
</protein>
<dbReference type="RefSeq" id="WP_417922395.1">
    <property type="nucleotide sequence ID" value="NZ_JBHSFS010000002.1"/>
</dbReference>
<comment type="caution">
    <text evidence="2">The sequence shown here is derived from an EMBL/GenBank/DDBJ whole genome shotgun (WGS) entry which is preliminary data.</text>
</comment>
<dbReference type="Pfam" id="PF00196">
    <property type="entry name" value="GerE"/>
    <property type="match status" value="1"/>
</dbReference>
<keyword evidence="3" id="KW-1185">Reference proteome</keyword>
<dbReference type="InterPro" id="IPR016032">
    <property type="entry name" value="Sig_transdc_resp-reg_C-effctor"/>
</dbReference>
<reference evidence="3" key="1">
    <citation type="journal article" date="2019" name="Int. J. Syst. Evol. Microbiol.">
        <title>The Global Catalogue of Microorganisms (GCM) 10K type strain sequencing project: providing services to taxonomists for standard genome sequencing and annotation.</title>
        <authorList>
            <consortium name="The Broad Institute Genomics Platform"/>
            <consortium name="The Broad Institute Genome Sequencing Center for Infectious Disease"/>
            <person name="Wu L."/>
            <person name="Ma J."/>
        </authorList>
    </citation>
    <scope>NUCLEOTIDE SEQUENCE [LARGE SCALE GENOMIC DNA]</scope>
    <source>
        <strain evidence="3">CECT 8064</strain>
    </source>
</reference>
<sequence length="904" mass="95155">MPLVDPLLAHCGRARGRLTSALTRLEQGGSAAVVVTGPPGHGQHALLRWAATAAEARGLQTLTARATEPAATIPHALTSALLASRVAAPAPAPDDGPDALLAALHARPTLLAVEDAFRADPESARLLAALVGRQQGAAPLLLLMSTHGTPPRLPDVLARMGSGAGVTELVLPAVDEHGAAAMAAAICGTAPAVDERFARAAAEAAGGNPAILDDALRRLAQRGHPPVAAHIPWIRELAAAATTDHVARVLRTLRPAERTALRALAAARGVLDLPALRHLAGTRPEDEPALWSALEATGLVTPGRPLPGLDPATRTRVLADMPPGDRAALCGRAAELAHRAGTTGEDLAALLLDTPPTGHDRFVPALRHAHAAALRREDHAHAAACLRRALAEPQDPVERARLELELAATEALTAPEAADRRLGAIAHTPGPALAAARVRAVDHGLLRGYTHGLGHALADALARAEDTEHDDLVALYWAAHHGWREETDPGTPRVPGLPRVPRTPAQAGVRAWQLARDGEDLAGTLRLARAALVPPDGRDTPLLPRLAACRALYLADDYEAADAGIAALLADVRRDRLRAGVARVLTVRAELSLRRGLLSDAERYVAEAERSLPPGGWHPATAPYLTAVRTAVALENGDREKARAHACAPAPAGTEGSAPWAYQLFARALVAVADDDLPEAMGLFRETGRILLRRQYVNPALLPWRSLAARTALALGEHAEARRLSGQELALARRWGAAGTIGWAELNAALPTGEERPAKVGRAVDVLRDTPAGLAHAWALADLAALELRTAHERPAAPWASDLSALITAHPSSRLADTVRRLAGDRGPAPSPTDVRRLREWATLSQAETHTATLAGHGHANRVIAEMLSVSRRTVELRLSSVYKKLGVSGRGELRALVRGMESN</sequence>
<evidence type="ECO:0000259" key="1">
    <source>
        <dbReference type="PROSITE" id="PS00622"/>
    </source>
</evidence>
<dbReference type="Gene3D" id="1.10.10.10">
    <property type="entry name" value="Winged helix-like DNA-binding domain superfamily/Winged helix DNA-binding domain"/>
    <property type="match status" value="1"/>
</dbReference>